<protein>
    <submittedName>
        <fullName evidence="1">Uncharacterized protein</fullName>
    </submittedName>
</protein>
<evidence type="ECO:0000313" key="2">
    <source>
        <dbReference type="Proteomes" id="UP000600139"/>
    </source>
</evidence>
<dbReference type="Proteomes" id="UP000600139">
    <property type="component" value="Unassembled WGS sequence"/>
</dbReference>
<evidence type="ECO:0000313" key="1">
    <source>
        <dbReference type="EMBL" id="MBK1814137.1"/>
    </source>
</evidence>
<keyword evidence="2" id="KW-1185">Reference proteome</keyword>
<comment type="caution">
    <text evidence="1">The sequence shown here is derived from an EMBL/GenBank/DDBJ whole genome shotgun (WGS) entry which is preliminary data.</text>
</comment>
<name>A0A934QZX5_9BACT</name>
<proteinExistence type="predicted"/>
<organism evidence="1 2">
    <name type="scientific">Luteolibacter yonseiensis</name>
    <dbReference type="NCBI Taxonomy" id="1144680"/>
    <lineage>
        <taxon>Bacteria</taxon>
        <taxon>Pseudomonadati</taxon>
        <taxon>Verrucomicrobiota</taxon>
        <taxon>Verrucomicrobiia</taxon>
        <taxon>Verrucomicrobiales</taxon>
        <taxon>Verrucomicrobiaceae</taxon>
        <taxon>Luteolibacter</taxon>
    </lineage>
</organism>
<dbReference type="AlphaFoldDB" id="A0A934QZX5"/>
<reference evidence="1" key="1">
    <citation type="submission" date="2021-01" db="EMBL/GenBank/DDBJ databases">
        <title>Modified the classification status of verrucomicrobia.</title>
        <authorList>
            <person name="Feng X."/>
        </authorList>
    </citation>
    <scope>NUCLEOTIDE SEQUENCE</scope>
    <source>
        <strain evidence="1">JCM 18052</strain>
    </source>
</reference>
<dbReference type="RefSeq" id="WP_200349098.1">
    <property type="nucleotide sequence ID" value="NZ_BAABHZ010000005.1"/>
</dbReference>
<accession>A0A934QZX5</accession>
<sequence length="86" mass="9715">MTHVAELNKKAKAILFRELGPVDYARFFQQFEDGVGNYTTDRSQWLAEETVQGLHEEVKSLLKSGELMRPTGARLYDPASTDGPRT</sequence>
<gene>
    <name evidence="1" type="ORF">JIN84_00755</name>
</gene>
<dbReference type="EMBL" id="JAENIK010000001">
    <property type="protein sequence ID" value="MBK1814137.1"/>
    <property type="molecule type" value="Genomic_DNA"/>
</dbReference>